<dbReference type="SUPFAM" id="SSF50692">
    <property type="entry name" value="ADC-like"/>
    <property type="match status" value="1"/>
</dbReference>
<keyword evidence="7 11" id="KW-0067">ATP-binding</keyword>
<evidence type="ECO:0000256" key="2">
    <source>
        <dbReference type="ARBA" id="ARBA00006914"/>
    </source>
</evidence>
<dbReference type="FunFam" id="3.40.50.300:FF:000166">
    <property type="entry name" value="vesicle-fusing ATPase isoform X1"/>
    <property type="match status" value="1"/>
</dbReference>
<feature type="domain" description="AAA+ ATPase" evidence="13">
    <location>
        <begin position="584"/>
        <end position="720"/>
    </location>
</feature>
<dbReference type="InterPro" id="IPR003959">
    <property type="entry name" value="ATPase_AAA_core"/>
</dbReference>
<dbReference type="FunFam" id="3.40.50.300:FF:000187">
    <property type="entry name" value="Vesicular-fusion ATPase SEC18"/>
    <property type="match status" value="1"/>
</dbReference>
<dbReference type="CDD" id="cd00009">
    <property type="entry name" value="AAA"/>
    <property type="match status" value="1"/>
</dbReference>
<evidence type="ECO:0000256" key="12">
    <source>
        <dbReference type="SAM" id="MobiDB-lite"/>
    </source>
</evidence>
<dbReference type="VEuPathDB" id="FungiDB:TRICI_002916"/>
<dbReference type="FunFam" id="1.10.8.60:FF:000026">
    <property type="entry name" value="vesicle-fusing ATPase isoform X1"/>
    <property type="match status" value="1"/>
</dbReference>
<dbReference type="Gene3D" id="1.10.8.60">
    <property type="match status" value="1"/>
</dbReference>
<organism evidence="14 15">
    <name type="scientific">Trichomonascus ciferrii</name>
    <dbReference type="NCBI Taxonomy" id="44093"/>
    <lineage>
        <taxon>Eukaryota</taxon>
        <taxon>Fungi</taxon>
        <taxon>Dikarya</taxon>
        <taxon>Ascomycota</taxon>
        <taxon>Saccharomycotina</taxon>
        <taxon>Dipodascomycetes</taxon>
        <taxon>Dipodascales</taxon>
        <taxon>Trichomonascaceae</taxon>
        <taxon>Trichomonascus</taxon>
        <taxon>Trichomonascus ciferrii complex</taxon>
    </lineage>
</organism>
<accession>A0A642V565</accession>
<keyword evidence="5" id="KW-0677">Repeat</keyword>
<evidence type="ECO:0000256" key="11">
    <source>
        <dbReference type="RuleBase" id="RU367045"/>
    </source>
</evidence>
<dbReference type="GO" id="GO:0006891">
    <property type="term" value="P:intra-Golgi vesicle-mediated transport"/>
    <property type="evidence" value="ECO:0007669"/>
    <property type="project" value="TreeGrafter"/>
</dbReference>
<evidence type="ECO:0000256" key="8">
    <source>
        <dbReference type="ARBA" id="ARBA00022927"/>
    </source>
</evidence>
<dbReference type="GO" id="GO:0035494">
    <property type="term" value="P:SNARE complex disassembly"/>
    <property type="evidence" value="ECO:0007669"/>
    <property type="project" value="InterPro"/>
</dbReference>
<name>A0A642V565_9ASCO</name>
<keyword evidence="6 11" id="KW-0547">Nucleotide-binding</keyword>
<evidence type="ECO:0000256" key="3">
    <source>
        <dbReference type="ARBA" id="ARBA00022448"/>
    </source>
</evidence>
<dbReference type="OrthoDB" id="9982946at2759"/>
<dbReference type="InterPro" id="IPR003593">
    <property type="entry name" value="AAA+_ATPase"/>
</dbReference>
<keyword evidence="11" id="KW-0931">ER-Golgi transport</keyword>
<comment type="subcellular location">
    <subcellularLocation>
        <location evidence="1 11">Cytoplasm</location>
    </subcellularLocation>
</comment>
<dbReference type="InterPro" id="IPR003960">
    <property type="entry name" value="ATPase_AAA_CS"/>
</dbReference>
<gene>
    <name evidence="14" type="ORF">TRICI_002916</name>
</gene>
<dbReference type="InterPro" id="IPR041569">
    <property type="entry name" value="AAA_lid_3"/>
</dbReference>
<evidence type="ECO:0000256" key="7">
    <source>
        <dbReference type="ARBA" id="ARBA00022840"/>
    </source>
</evidence>
<dbReference type="GO" id="GO:0005795">
    <property type="term" value="C:Golgi stack"/>
    <property type="evidence" value="ECO:0007669"/>
    <property type="project" value="TreeGrafter"/>
</dbReference>
<evidence type="ECO:0000256" key="4">
    <source>
        <dbReference type="ARBA" id="ARBA00022490"/>
    </source>
</evidence>
<dbReference type="EMBL" id="SWFS01000201">
    <property type="protein sequence ID" value="KAA8914418.1"/>
    <property type="molecule type" value="Genomic_DNA"/>
</dbReference>
<dbReference type="GO" id="GO:0043001">
    <property type="term" value="P:Golgi to plasma membrane protein transport"/>
    <property type="evidence" value="ECO:0007669"/>
    <property type="project" value="TreeGrafter"/>
</dbReference>
<dbReference type="InterPro" id="IPR004201">
    <property type="entry name" value="Cdc48_dom2"/>
</dbReference>
<evidence type="ECO:0000256" key="10">
    <source>
        <dbReference type="ARBA" id="ARBA00068637"/>
    </source>
</evidence>
<keyword evidence="11" id="KW-0378">Hydrolase</keyword>
<comment type="similarity">
    <text evidence="2 11">Belongs to the AAA ATPase family.</text>
</comment>
<dbReference type="PANTHER" id="PTHR23078">
    <property type="entry name" value="VESICULAR-FUSION PROTEIN NSF"/>
    <property type="match status" value="1"/>
</dbReference>
<dbReference type="InterPro" id="IPR039812">
    <property type="entry name" value="Vesicle-fus_ATPase"/>
</dbReference>
<dbReference type="AlphaFoldDB" id="A0A642V565"/>
<evidence type="ECO:0000313" key="15">
    <source>
        <dbReference type="Proteomes" id="UP000761534"/>
    </source>
</evidence>
<dbReference type="Proteomes" id="UP000761534">
    <property type="component" value="Unassembled WGS sequence"/>
</dbReference>
<keyword evidence="8 11" id="KW-0653">Protein transport</keyword>
<evidence type="ECO:0000313" key="14">
    <source>
        <dbReference type="EMBL" id="KAA8914418.1"/>
    </source>
</evidence>
<comment type="function">
    <text evidence="9 11">Required for vesicle-mediated transport. Catalyzes the fusion of transport vesicles within the Golgi cisternae. Is also required for transport from the endoplasmic reticulum to the Golgi stack. Seems to function as a fusion protein required for the delivery of cargo proteins to all compartments of the Golgi stack independent of vesicle origin.</text>
</comment>
<dbReference type="InterPro" id="IPR009010">
    <property type="entry name" value="Asp_de-COase-like_dom_sf"/>
</dbReference>
<dbReference type="InterPro" id="IPR029067">
    <property type="entry name" value="CDC48_domain_2-like_sf"/>
</dbReference>
<reference evidence="14" key="1">
    <citation type="journal article" date="2019" name="G3 (Bethesda)">
        <title>Genome Assemblies of Two Rare Opportunistic Yeast Pathogens: Diutina rugosa (syn. Candida rugosa) and Trichomonascus ciferrii (syn. Candida ciferrii).</title>
        <authorList>
            <person name="Mixao V."/>
            <person name="Saus E."/>
            <person name="Hansen A.P."/>
            <person name="Lass-Florl C."/>
            <person name="Gabaldon T."/>
        </authorList>
    </citation>
    <scope>NUCLEOTIDE SEQUENCE</scope>
    <source>
        <strain evidence="14">CBS 4856</strain>
    </source>
</reference>
<keyword evidence="15" id="KW-1185">Reference proteome</keyword>
<comment type="caution">
    <text evidence="14">The sequence shown here is derived from an EMBL/GenBank/DDBJ whole genome shotgun (WGS) entry which is preliminary data.</text>
</comment>
<dbReference type="SUPFAM" id="SSF54585">
    <property type="entry name" value="Cdc48 domain 2-like"/>
    <property type="match status" value="1"/>
</dbReference>
<dbReference type="Gene3D" id="3.10.330.10">
    <property type="match status" value="1"/>
</dbReference>
<dbReference type="GO" id="GO:0016887">
    <property type="term" value="F:ATP hydrolysis activity"/>
    <property type="evidence" value="ECO:0007669"/>
    <property type="project" value="InterPro"/>
</dbReference>
<dbReference type="Gene3D" id="2.40.40.20">
    <property type="match status" value="1"/>
</dbReference>
<feature type="region of interest" description="Disordered" evidence="12">
    <location>
        <begin position="1"/>
        <end position="52"/>
    </location>
</feature>
<dbReference type="Pfam" id="PF02933">
    <property type="entry name" value="CDC48_2"/>
    <property type="match status" value="1"/>
</dbReference>
<proteinExistence type="inferred from homology"/>
<dbReference type="Gene3D" id="3.40.50.300">
    <property type="entry name" value="P-loop containing nucleotide triphosphate hydrolases"/>
    <property type="match status" value="2"/>
</dbReference>
<evidence type="ECO:0000259" key="13">
    <source>
        <dbReference type="SMART" id="SM00382"/>
    </source>
</evidence>
<feature type="domain" description="AAA+ ATPase" evidence="13">
    <location>
        <begin position="303"/>
        <end position="450"/>
    </location>
</feature>
<evidence type="ECO:0000256" key="5">
    <source>
        <dbReference type="ARBA" id="ARBA00022737"/>
    </source>
</evidence>
<evidence type="ECO:0000256" key="1">
    <source>
        <dbReference type="ARBA" id="ARBA00004496"/>
    </source>
</evidence>
<dbReference type="InterPro" id="IPR027417">
    <property type="entry name" value="P-loop_NTPase"/>
</dbReference>
<dbReference type="GO" id="GO:0005524">
    <property type="term" value="F:ATP binding"/>
    <property type="evidence" value="ECO:0007669"/>
    <property type="project" value="UniProtKB-UniRule"/>
</dbReference>
<dbReference type="SMART" id="SM00382">
    <property type="entry name" value="AAA"/>
    <property type="match status" value="2"/>
</dbReference>
<keyword evidence="3 11" id="KW-0813">Transport</keyword>
<dbReference type="Pfam" id="PF00004">
    <property type="entry name" value="AAA"/>
    <property type="match status" value="2"/>
</dbReference>
<dbReference type="SUPFAM" id="SSF52540">
    <property type="entry name" value="P-loop containing nucleoside triphosphate hydrolases"/>
    <property type="match status" value="2"/>
</dbReference>
<dbReference type="PANTHER" id="PTHR23078:SF3">
    <property type="entry name" value="VESICLE-FUSING ATPASE"/>
    <property type="match status" value="1"/>
</dbReference>
<dbReference type="Pfam" id="PF17862">
    <property type="entry name" value="AAA_lid_3"/>
    <property type="match status" value="1"/>
</dbReference>
<protein>
    <recommendedName>
        <fullName evidence="10 11">Vesicular-fusion protein SEC18</fullName>
    </recommendedName>
</protein>
<keyword evidence="4 11" id="KW-0963">Cytoplasm</keyword>
<evidence type="ECO:0000256" key="9">
    <source>
        <dbReference type="ARBA" id="ARBA00056429"/>
    </source>
</evidence>
<dbReference type="PROSITE" id="PS00674">
    <property type="entry name" value="AAA"/>
    <property type="match status" value="1"/>
</dbReference>
<sequence>MDKFRRPAGGGLPPQQNSYSRVPVGGRSEKLPGYNGTPPPPPPSHGGRPQAVGGLQMKVVSPPDNSFVFGNFLAVPEGTFVDRSNVIVNGEYVFTCRAVRGFPGDSIGAGLPMREWARWSKNEVVSVAPYDIFSGANGKVYLGSLDVEIDFQNKNKAVPQPFEQDKLTQRFIAEFKDQVFAPGQRLAMEYIGYTFMVKVLSTQVVDLGSFSTEEKDHQNLMSKDVRGILVDHTDINFYKPNGGVINLKAADNKPRVNAILQPNFKFEDMGIGGLDEEFNTIFRRAFASRIYPPRDVEKLGISHVKGLLLFGPPGTGKTLIARQIGKMLNAVEPKIVNGPEMLNKYVGGSEENIRKLFKDAEQEYKEKGEESSLHIIIFDELDAVFKQRGSRGDGTGVGDNVVNQLLAKMDGVDQLNNILVIGMTNRRDLIDVALLRPGRFEVQLEISLPDEKGREQIFKIQTSKMRNEKKLGEDVRIEELAAMSKNYSGAEIEGVVKSAASFALNRNIQLDPKKGVVFNKGEVLVGRQDFLNALSETKPAFGVSEDELENMIRGGIIKYANHIDDILDRGQQLIEQVKQSDQFPIISVLVHGPPGSGKTAIASTLALGSDFPFIRMISPGDMIGMSEANRIQHISQMFQDSYKSPLNVLVLDSIEDILDWVNIGPRFSNPVLQTLKVFLTKMPPKERRLIVLCTSCHRHILESLDLLKCFNQEIYVPNVSSLQDLLHVFENVDFLSSSEERQQVIQRIESETGSSVLGIGIKKVLFNIEASRSAKAYTADVFADMTINDIRSKPGRNAAIDSGF</sequence>
<evidence type="ECO:0000256" key="6">
    <source>
        <dbReference type="ARBA" id="ARBA00022741"/>
    </source>
</evidence>